<dbReference type="AlphaFoldDB" id="A0A7R9AAC9"/>
<name>A0A7R9AAC9_9CRUS</name>
<evidence type="ECO:0000313" key="2">
    <source>
        <dbReference type="Proteomes" id="UP000677054"/>
    </source>
</evidence>
<accession>A0A7R9AAC9</accession>
<dbReference type="Proteomes" id="UP000677054">
    <property type="component" value="Unassembled WGS sequence"/>
</dbReference>
<reference evidence="1" key="1">
    <citation type="submission" date="2020-11" db="EMBL/GenBank/DDBJ databases">
        <authorList>
            <person name="Tran Van P."/>
        </authorList>
    </citation>
    <scope>NUCLEOTIDE SEQUENCE</scope>
</reference>
<dbReference type="EMBL" id="CAJPEV010002824">
    <property type="protein sequence ID" value="CAG0898146.1"/>
    <property type="molecule type" value="Genomic_DNA"/>
</dbReference>
<organism evidence="1">
    <name type="scientific">Darwinula stevensoni</name>
    <dbReference type="NCBI Taxonomy" id="69355"/>
    <lineage>
        <taxon>Eukaryota</taxon>
        <taxon>Metazoa</taxon>
        <taxon>Ecdysozoa</taxon>
        <taxon>Arthropoda</taxon>
        <taxon>Crustacea</taxon>
        <taxon>Oligostraca</taxon>
        <taxon>Ostracoda</taxon>
        <taxon>Podocopa</taxon>
        <taxon>Podocopida</taxon>
        <taxon>Darwinulocopina</taxon>
        <taxon>Darwinuloidea</taxon>
        <taxon>Darwinulidae</taxon>
        <taxon>Darwinula</taxon>
    </lineage>
</organism>
<dbReference type="EMBL" id="LR902341">
    <property type="protein sequence ID" value="CAD7250380.1"/>
    <property type="molecule type" value="Genomic_DNA"/>
</dbReference>
<proteinExistence type="predicted"/>
<gene>
    <name evidence="1" type="ORF">DSTB1V02_LOCUS10157</name>
</gene>
<evidence type="ECO:0000313" key="1">
    <source>
        <dbReference type="EMBL" id="CAD7250380.1"/>
    </source>
</evidence>
<sequence length="64" mass="7421">MEWITSIERRFQKLEEMTLVVSSSACRHGLAPHHHGRQNFHTSHGRTTDFMPIVSLDSLHRLPT</sequence>
<keyword evidence="2" id="KW-1185">Reference proteome</keyword>
<protein>
    <submittedName>
        <fullName evidence="1">Uncharacterized protein</fullName>
    </submittedName>
</protein>